<dbReference type="EMBL" id="VSSQ01064124">
    <property type="protein sequence ID" value="MPN17094.1"/>
    <property type="molecule type" value="Genomic_DNA"/>
</dbReference>
<feature type="transmembrane region" description="Helical" evidence="5">
    <location>
        <begin position="48"/>
        <end position="70"/>
    </location>
</feature>
<feature type="transmembrane region" description="Helical" evidence="5">
    <location>
        <begin position="12"/>
        <end position="36"/>
    </location>
</feature>
<dbReference type="AlphaFoldDB" id="A0A645FYZ5"/>
<evidence type="ECO:0000256" key="3">
    <source>
        <dbReference type="ARBA" id="ARBA00022989"/>
    </source>
</evidence>
<keyword evidence="2 5" id="KW-0812">Transmembrane</keyword>
<feature type="domain" description="ABC-2 type transporter transmembrane" evidence="6">
    <location>
        <begin position="13"/>
        <end position="87"/>
    </location>
</feature>
<evidence type="ECO:0000256" key="2">
    <source>
        <dbReference type="ARBA" id="ARBA00022692"/>
    </source>
</evidence>
<keyword evidence="4 5" id="KW-0472">Membrane</keyword>
<proteinExistence type="predicted"/>
<dbReference type="GO" id="GO:0140359">
    <property type="term" value="F:ABC-type transporter activity"/>
    <property type="evidence" value="ECO:0007669"/>
    <property type="project" value="InterPro"/>
</dbReference>
<organism evidence="7">
    <name type="scientific">bioreactor metagenome</name>
    <dbReference type="NCBI Taxonomy" id="1076179"/>
    <lineage>
        <taxon>unclassified sequences</taxon>
        <taxon>metagenomes</taxon>
        <taxon>ecological metagenomes</taxon>
    </lineage>
</organism>
<name>A0A645FYZ5_9ZZZZ</name>
<evidence type="ECO:0000256" key="4">
    <source>
        <dbReference type="ARBA" id="ARBA00023136"/>
    </source>
</evidence>
<evidence type="ECO:0000313" key="7">
    <source>
        <dbReference type="EMBL" id="MPN17094.1"/>
    </source>
</evidence>
<dbReference type="GO" id="GO:0016020">
    <property type="term" value="C:membrane"/>
    <property type="evidence" value="ECO:0007669"/>
    <property type="project" value="UniProtKB-SubCell"/>
</dbReference>
<evidence type="ECO:0000256" key="1">
    <source>
        <dbReference type="ARBA" id="ARBA00004141"/>
    </source>
</evidence>
<keyword evidence="3 5" id="KW-1133">Transmembrane helix</keyword>
<comment type="subcellular location">
    <subcellularLocation>
        <location evidence="1">Membrane</location>
        <topology evidence="1">Multi-pass membrane protein</topology>
    </subcellularLocation>
</comment>
<evidence type="ECO:0000259" key="6">
    <source>
        <dbReference type="Pfam" id="PF01061"/>
    </source>
</evidence>
<sequence length="120" mass="12682">MLFGAAVPQNLPAYFVALALLILASLCTGLVFGLIVKSAAKLSMVTQIIFLPSVLLSGIMFPASMLPAVLRGAGKLLFASWSFEAMCSPGLDAKLLLPLVGLILLPLAISAWRLNRIKAE</sequence>
<accession>A0A645FYZ5</accession>
<dbReference type="InterPro" id="IPR013525">
    <property type="entry name" value="ABC2_TM"/>
</dbReference>
<feature type="transmembrane region" description="Helical" evidence="5">
    <location>
        <begin position="95"/>
        <end position="114"/>
    </location>
</feature>
<dbReference type="Pfam" id="PF01061">
    <property type="entry name" value="ABC2_membrane"/>
    <property type="match status" value="1"/>
</dbReference>
<gene>
    <name evidence="7" type="ORF">SDC9_164444</name>
</gene>
<protein>
    <recommendedName>
        <fullName evidence="6">ABC-2 type transporter transmembrane domain-containing protein</fullName>
    </recommendedName>
</protein>
<evidence type="ECO:0000256" key="5">
    <source>
        <dbReference type="SAM" id="Phobius"/>
    </source>
</evidence>
<reference evidence="7" key="1">
    <citation type="submission" date="2019-08" db="EMBL/GenBank/DDBJ databases">
        <authorList>
            <person name="Kucharzyk K."/>
            <person name="Murdoch R.W."/>
            <person name="Higgins S."/>
            <person name="Loffler F."/>
        </authorList>
    </citation>
    <scope>NUCLEOTIDE SEQUENCE</scope>
</reference>
<comment type="caution">
    <text evidence="7">The sequence shown here is derived from an EMBL/GenBank/DDBJ whole genome shotgun (WGS) entry which is preliminary data.</text>
</comment>